<dbReference type="Proteomes" id="UP000625033">
    <property type="component" value="Unassembled WGS sequence"/>
</dbReference>
<evidence type="ECO:0000259" key="4">
    <source>
        <dbReference type="PROSITE" id="PS51462"/>
    </source>
</evidence>
<evidence type="ECO:0000313" key="6">
    <source>
        <dbReference type="Proteomes" id="UP000625033"/>
    </source>
</evidence>
<dbReference type="InterPro" id="IPR051325">
    <property type="entry name" value="Nudix_hydrolase_domain"/>
</dbReference>
<organism evidence="5 6">
    <name type="scientific">Zhihengliuella flava</name>
    <dbReference type="NCBI Taxonomy" id="1285193"/>
    <lineage>
        <taxon>Bacteria</taxon>
        <taxon>Bacillati</taxon>
        <taxon>Actinomycetota</taxon>
        <taxon>Actinomycetes</taxon>
        <taxon>Micrococcales</taxon>
        <taxon>Micrococcaceae</taxon>
        <taxon>Zhihengliuella</taxon>
    </lineage>
</organism>
<dbReference type="GO" id="GO:0006167">
    <property type="term" value="P:AMP biosynthetic process"/>
    <property type="evidence" value="ECO:0007669"/>
    <property type="project" value="TreeGrafter"/>
</dbReference>
<dbReference type="Pfam" id="PF00293">
    <property type="entry name" value="NUDIX"/>
    <property type="match status" value="1"/>
</dbReference>
<dbReference type="GO" id="GO:0035539">
    <property type="term" value="F:8-oxo-7,8-dihydrodeoxyguanosine triphosphate pyrophosphatase activity"/>
    <property type="evidence" value="ECO:0007669"/>
    <property type="project" value="UniProtKB-EC"/>
</dbReference>
<proteinExistence type="inferred from homology"/>
<evidence type="ECO:0000256" key="2">
    <source>
        <dbReference type="ARBA" id="ARBA00022801"/>
    </source>
</evidence>
<dbReference type="EMBL" id="JADOTZ010000001">
    <property type="protein sequence ID" value="MBG6085349.1"/>
    <property type="molecule type" value="Genomic_DNA"/>
</dbReference>
<dbReference type="Gene3D" id="3.90.79.10">
    <property type="entry name" value="Nucleoside Triphosphate Pyrophosphohydrolase"/>
    <property type="match status" value="1"/>
</dbReference>
<evidence type="ECO:0000313" key="5">
    <source>
        <dbReference type="EMBL" id="MBG6085349.1"/>
    </source>
</evidence>
<evidence type="ECO:0000256" key="3">
    <source>
        <dbReference type="RuleBase" id="RU003476"/>
    </source>
</evidence>
<dbReference type="InterPro" id="IPR020084">
    <property type="entry name" value="NUDIX_hydrolase_CS"/>
</dbReference>
<dbReference type="Pfam" id="PF00300">
    <property type="entry name" value="His_Phos_1"/>
    <property type="match status" value="1"/>
</dbReference>
<name>A0A931D6I4_9MICC</name>
<dbReference type="PANTHER" id="PTHR21340:SF0">
    <property type="entry name" value="BIS(5'-NUCLEOSYL)-TETRAPHOSPHATASE [ASYMMETRICAL]"/>
    <property type="match status" value="1"/>
</dbReference>
<dbReference type="PROSITE" id="PS51462">
    <property type="entry name" value="NUDIX"/>
    <property type="match status" value="1"/>
</dbReference>
<dbReference type="InterPro" id="IPR015797">
    <property type="entry name" value="NUDIX_hydrolase-like_dom_sf"/>
</dbReference>
<dbReference type="InterPro" id="IPR020476">
    <property type="entry name" value="Nudix_hydrolase"/>
</dbReference>
<accession>A0A931D6I4</accession>
<dbReference type="PRINTS" id="PR00502">
    <property type="entry name" value="NUDIXFAMILY"/>
</dbReference>
<dbReference type="SUPFAM" id="SSF53254">
    <property type="entry name" value="Phosphoglycerate mutase-like"/>
    <property type="match status" value="1"/>
</dbReference>
<dbReference type="CDD" id="cd03673">
    <property type="entry name" value="NUDIX_Ap6A_hydrolase"/>
    <property type="match status" value="1"/>
</dbReference>
<dbReference type="PROSITE" id="PS00893">
    <property type="entry name" value="NUDIX_BOX"/>
    <property type="match status" value="1"/>
</dbReference>
<dbReference type="GO" id="GO:0006754">
    <property type="term" value="P:ATP biosynthetic process"/>
    <property type="evidence" value="ECO:0007669"/>
    <property type="project" value="TreeGrafter"/>
</dbReference>
<dbReference type="GO" id="GO:0004081">
    <property type="term" value="F:bis(5'-nucleosyl)-tetraphosphatase (asymmetrical) activity"/>
    <property type="evidence" value="ECO:0007669"/>
    <property type="project" value="TreeGrafter"/>
</dbReference>
<comment type="caution">
    <text evidence="5">The sequence shown here is derived from an EMBL/GenBank/DDBJ whole genome shotgun (WGS) entry which is preliminary data.</text>
</comment>
<protein>
    <submittedName>
        <fullName evidence="5">8-oxo-dGTP diphosphatase</fullName>
        <ecNumber evidence="5">3.6.1.55</ecNumber>
    </submittedName>
</protein>
<dbReference type="InterPro" id="IPR029033">
    <property type="entry name" value="His_PPase_superfam"/>
</dbReference>
<evidence type="ECO:0000256" key="1">
    <source>
        <dbReference type="ARBA" id="ARBA00005582"/>
    </source>
</evidence>
<dbReference type="CDD" id="cd07040">
    <property type="entry name" value="HP"/>
    <property type="match status" value="1"/>
</dbReference>
<keyword evidence="2 3" id="KW-0378">Hydrolase</keyword>
<dbReference type="SUPFAM" id="SSF55811">
    <property type="entry name" value="Nudix"/>
    <property type="match status" value="1"/>
</dbReference>
<keyword evidence="6" id="KW-1185">Reference proteome</keyword>
<reference evidence="5" key="1">
    <citation type="submission" date="2020-11" db="EMBL/GenBank/DDBJ databases">
        <title>Sequencing the genomes of 1000 actinobacteria strains.</title>
        <authorList>
            <person name="Klenk H.-P."/>
        </authorList>
    </citation>
    <scope>NUCLEOTIDE SEQUENCE</scope>
    <source>
        <strain evidence="5">DSM 26152</strain>
    </source>
</reference>
<dbReference type="EC" id="3.6.1.55" evidence="5"/>
<dbReference type="SMART" id="SM00855">
    <property type="entry name" value="PGAM"/>
    <property type="match status" value="1"/>
</dbReference>
<dbReference type="InterPro" id="IPR000086">
    <property type="entry name" value="NUDIX_hydrolase_dom"/>
</dbReference>
<dbReference type="Gene3D" id="3.40.50.1240">
    <property type="entry name" value="Phosphoglycerate mutase-like"/>
    <property type="match status" value="1"/>
</dbReference>
<dbReference type="AlphaFoldDB" id="A0A931D6I4"/>
<gene>
    <name evidence="5" type="ORF">IW252_002116</name>
</gene>
<dbReference type="InterPro" id="IPR013078">
    <property type="entry name" value="His_Pase_superF_clade-1"/>
</dbReference>
<feature type="domain" description="Nudix hydrolase" evidence="4">
    <location>
        <begin position="6"/>
        <end position="132"/>
    </location>
</feature>
<sequence length="309" mass="34296">MVDEPAAVLAAGAIPWRRKDHRLEVLLIHRDRYDDWSWPKGKLDAGESLPECAVREVREEIGLVTTLGRPLPAIRYQVKSGAKVVYYWAAKVEQQRIIPDGKEVDAVKWVSVDTARHLLSNGSDIVPLDALEQAFKAGDLDTLPFVVVRHAKAKPRSTWTKEEGERPLAATGQRQAIAVAELLSAWRPHKVVSSPWVRCVQTVAPYLKRQDMGVKLAGSLTEHAATRKPAKTAKQVIKQLDKQRCVALCTHRPVLPITFDVLASRCAPGIAAFLPHKNPYLEPGALLVAQQSRTTRKIVSLEIVSPFTD</sequence>
<dbReference type="PANTHER" id="PTHR21340">
    <property type="entry name" value="DIADENOSINE 5,5-P1,P4-TETRAPHOSPHATE PYROPHOSPHOHYDROLASE MUTT"/>
    <property type="match status" value="1"/>
</dbReference>
<comment type="similarity">
    <text evidence="1 3">Belongs to the Nudix hydrolase family.</text>
</comment>